<keyword evidence="2" id="KW-1185">Reference proteome</keyword>
<organism evidence="1 2">
    <name type="scientific">Streptomyces durmitorensis</name>
    <dbReference type="NCBI Taxonomy" id="319947"/>
    <lineage>
        <taxon>Bacteria</taxon>
        <taxon>Bacillati</taxon>
        <taxon>Actinomycetota</taxon>
        <taxon>Actinomycetes</taxon>
        <taxon>Kitasatosporales</taxon>
        <taxon>Streptomycetaceae</taxon>
        <taxon>Streptomyces</taxon>
    </lineage>
</organism>
<dbReference type="Pfam" id="PF13646">
    <property type="entry name" value="HEAT_2"/>
    <property type="match status" value="2"/>
</dbReference>
<name>A0ABY4PTM9_9ACTN</name>
<sequence length="537" mass="58140">MPHSKSHIDRVLKAQTLPAPVWPFTQQFLMITSRAAGLTAEEHRERLSTAKALVQDVENARSAELVHDGATPAESEHEAAVAALRLEVDLERARHTETRLRYALRDAQFLMATLWSIISALRDIISDHAVLAACAQRDGAGPGERARLHDETRLAISHKQSADAEATRVESRIRTLETLWEQAGTELRRLSLHPEAAGLPAPSDDPPQPSRPSRIVIPHELLAQPALDDIAAALHRVHMVNAQEELAVVGFEHDVTPAGMAPAGGEFTVLVAATHLTDPDNRRSALTTLLATWLHRPEAQGVVIRLTADPERDLRQTAAEALAVHWAGDLTALTAVLALFLDSDEGVRATAAEVTAQGWAGHAEARDALIGLIHDVDLRVRCAVVEALADGWAGDVVARDAVVVVAGDHSEWPYEENTWRQPLRARAAGSLARGWARDTVARDAVTSLGHDPDADVRGTLPGTLASGWTGDPVARDLVVALARDSSYLTRLSAAMSLPDGWRGDPVAREAVVRLCHDKERKLPTIAARALKQGWPQT</sequence>
<dbReference type="EMBL" id="CP097289">
    <property type="protein sequence ID" value="UQT56293.1"/>
    <property type="molecule type" value="Genomic_DNA"/>
</dbReference>
<evidence type="ECO:0000313" key="2">
    <source>
        <dbReference type="Proteomes" id="UP000829992"/>
    </source>
</evidence>
<dbReference type="SUPFAM" id="SSF48371">
    <property type="entry name" value="ARM repeat"/>
    <property type="match status" value="1"/>
</dbReference>
<accession>A0ABY4PTM9</accession>
<gene>
    <name evidence="1" type="ORF">M4V62_14975</name>
</gene>
<reference evidence="1 2" key="1">
    <citation type="submission" date="2022-05" db="EMBL/GenBank/DDBJ databases">
        <authorList>
            <person name="Zhou X."/>
            <person name="Li K."/>
            <person name="Man Y."/>
        </authorList>
    </citation>
    <scope>NUCLEOTIDE SEQUENCE [LARGE SCALE GENOMIC DNA]</scope>
    <source>
        <strain evidence="1 2">MS405</strain>
    </source>
</reference>
<dbReference type="RefSeq" id="WP_249587758.1">
    <property type="nucleotide sequence ID" value="NZ_BAAAQL010000029.1"/>
</dbReference>
<dbReference type="Proteomes" id="UP000829992">
    <property type="component" value="Chromosome"/>
</dbReference>
<protein>
    <submittedName>
        <fullName evidence="1">HEAT repeat domain-containing protein</fullName>
    </submittedName>
</protein>
<proteinExistence type="predicted"/>
<dbReference type="InterPro" id="IPR011989">
    <property type="entry name" value="ARM-like"/>
</dbReference>
<dbReference type="Gene3D" id="1.25.10.10">
    <property type="entry name" value="Leucine-rich Repeat Variant"/>
    <property type="match status" value="2"/>
</dbReference>
<evidence type="ECO:0000313" key="1">
    <source>
        <dbReference type="EMBL" id="UQT56293.1"/>
    </source>
</evidence>
<dbReference type="InterPro" id="IPR016024">
    <property type="entry name" value="ARM-type_fold"/>
</dbReference>